<organism evidence="1 2">
    <name type="scientific">Coprinellus micaceus</name>
    <name type="common">Glistening ink-cap mushroom</name>
    <name type="synonym">Coprinus micaceus</name>
    <dbReference type="NCBI Taxonomy" id="71717"/>
    <lineage>
        <taxon>Eukaryota</taxon>
        <taxon>Fungi</taxon>
        <taxon>Dikarya</taxon>
        <taxon>Basidiomycota</taxon>
        <taxon>Agaricomycotina</taxon>
        <taxon>Agaricomycetes</taxon>
        <taxon>Agaricomycetidae</taxon>
        <taxon>Agaricales</taxon>
        <taxon>Agaricineae</taxon>
        <taxon>Psathyrellaceae</taxon>
        <taxon>Coprinellus</taxon>
    </lineage>
</organism>
<evidence type="ECO:0000313" key="1">
    <source>
        <dbReference type="EMBL" id="TEB30430.1"/>
    </source>
</evidence>
<protein>
    <recommendedName>
        <fullName evidence="3">Coenzyme Q-binding protein COQ10 START domain-containing protein</fullName>
    </recommendedName>
</protein>
<reference evidence="1 2" key="1">
    <citation type="journal article" date="2019" name="Nat. Ecol. Evol.">
        <title>Megaphylogeny resolves global patterns of mushroom evolution.</title>
        <authorList>
            <person name="Varga T."/>
            <person name="Krizsan K."/>
            <person name="Foldi C."/>
            <person name="Dima B."/>
            <person name="Sanchez-Garcia M."/>
            <person name="Sanchez-Ramirez S."/>
            <person name="Szollosi G.J."/>
            <person name="Szarkandi J.G."/>
            <person name="Papp V."/>
            <person name="Albert L."/>
            <person name="Andreopoulos W."/>
            <person name="Angelini C."/>
            <person name="Antonin V."/>
            <person name="Barry K.W."/>
            <person name="Bougher N.L."/>
            <person name="Buchanan P."/>
            <person name="Buyck B."/>
            <person name="Bense V."/>
            <person name="Catcheside P."/>
            <person name="Chovatia M."/>
            <person name="Cooper J."/>
            <person name="Damon W."/>
            <person name="Desjardin D."/>
            <person name="Finy P."/>
            <person name="Geml J."/>
            <person name="Haridas S."/>
            <person name="Hughes K."/>
            <person name="Justo A."/>
            <person name="Karasinski D."/>
            <person name="Kautmanova I."/>
            <person name="Kiss B."/>
            <person name="Kocsube S."/>
            <person name="Kotiranta H."/>
            <person name="LaButti K.M."/>
            <person name="Lechner B.E."/>
            <person name="Liimatainen K."/>
            <person name="Lipzen A."/>
            <person name="Lukacs Z."/>
            <person name="Mihaltcheva S."/>
            <person name="Morgado L.N."/>
            <person name="Niskanen T."/>
            <person name="Noordeloos M.E."/>
            <person name="Ohm R.A."/>
            <person name="Ortiz-Santana B."/>
            <person name="Ovrebo C."/>
            <person name="Racz N."/>
            <person name="Riley R."/>
            <person name="Savchenko A."/>
            <person name="Shiryaev A."/>
            <person name="Soop K."/>
            <person name="Spirin V."/>
            <person name="Szebenyi C."/>
            <person name="Tomsovsky M."/>
            <person name="Tulloss R.E."/>
            <person name="Uehling J."/>
            <person name="Grigoriev I.V."/>
            <person name="Vagvolgyi C."/>
            <person name="Papp T."/>
            <person name="Martin F.M."/>
            <person name="Miettinen O."/>
            <person name="Hibbett D.S."/>
            <person name="Nagy L.G."/>
        </authorList>
    </citation>
    <scope>NUCLEOTIDE SEQUENCE [LARGE SCALE GENOMIC DNA]</scope>
    <source>
        <strain evidence="1 2">FP101781</strain>
    </source>
</reference>
<dbReference type="Proteomes" id="UP000298030">
    <property type="component" value="Unassembled WGS sequence"/>
</dbReference>
<proteinExistence type="predicted"/>
<dbReference type="SUPFAM" id="SSF55961">
    <property type="entry name" value="Bet v1-like"/>
    <property type="match status" value="1"/>
</dbReference>
<dbReference type="CDD" id="cd07822">
    <property type="entry name" value="SRPBCC_4"/>
    <property type="match status" value="1"/>
</dbReference>
<name>A0A4Y7T8K1_COPMI</name>
<dbReference type="AlphaFoldDB" id="A0A4Y7T8K1"/>
<evidence type="ECO:0000313" key="2">
    <source>
        <dbReference type="Proteomes" id="UP000298030"/>
    </source>
</evidence>
<accession>A0A4Y7T8K1</accession>
<sequence length="190" mass="21170">MPRNTRAPPLVTEGVFTASASSLINASREEVWNVVLDFNSYPQWNPFSRGNCSRLLRQAHPDPTPAEDKHLAVTAHVPPTMGSPGLFGETHLFAVITVIDHDNYRAAWELSPSFLLPSWLLRSERWQILTEGPGGEANYETFEVLSGLSAYPMRLFVGEGIQLGFRAFADSLREKVEALKGGFKRKIDSK</sequence>
<evidence type="ECO:0008006" key="3">
    <source>
        <dbReference type="Google" id="ProtNLM"/>
    </source>
</evidence>
<dbReference type="Gene3D" id="3.30.530.20">
    <property type="match status" value="1"/>
</dbReference>
<comment type="caution">
    <text evidence="1">The sequence shown here is derived from an EMBL/GenBank/DDBJ whole genome shotgun (WGS) entry which is preliminary data.</text>
</comment>
<keyword evidence="2" id="KW-1185">Reference proteome</keyword>
<dbReference type="EMBL" id="QPFP01000023">
    <property type="protein sequence ID" value="TEB30430.1"/>
    <property type="molecule type" value="Genomic_DNA"/>
</dbReference>
<dbReference type="InterPro" id="IPR023393">
    <property type="entry name" value="START-like_dom_sf"/>
</dbReference>
<gene>
    <name evidence="1" type="ORF">FA13DRAFT_551516</name>
</gene>
<dbReference type="OrthoDB" id="509124at2759"/>